<dbReference type="Pfam" id="PF02678">
    <property type="entry name" value="Pirin"/>
    <property type="match status" value="1"/>
</dbReference>
<dbReference type="Proteomes" id="UP001596050">
    <property type="component" value="Unassembled WGS sequence"/>
</dbReference>
<keyword evidence="5" id="KW-1185">Reference proteome</keyword>
<dbReference type="InterPro" id="IPR012093">
    <property type="entry name" value="Pirin"/>
</dbReference>
<comment type="caution">
    <text evidence="4">The sequence shown here is derived from an EMBL/GenBank/DDBJ whole genome shotgun (WGS) entry which is preliminary data.</text>
</comment>
<dbReference type="Gene3D" id="2.60.120.10">
    <property type="entry name" value="Jelly Rolls"/>
    <property type="match status" value="1"/>
</dbReference>
<dbReference type="EMBL" id="JBHSMU010000009">
    <property type="protein sequence ID" value="MFC5460049.1"/>
    <property type="molecule type" value="Genomic_DNA"/>
</dbReference>
<sequence length="286" mass="30492">MNTVIERSLERTSQQPTQHRPIVYRTRGTTRGGVTRLISPSGAEGLIKPFVFLDLFHLRSSGHKMGMHPHSGIATVTVIMDGALEYRETTGSEGTLPTGGIEYMSAGGGVWHEGGPVENGAVRGFQLWLALPPEDENGPSHSMYLAPERVQQAGPARVVLGNHEGAGSDIRTRAPINYLHVTLKDGERWSYTPPAGHDVAWVAVADGTLETAGARLAGELGVFQKGEGRLDFVARGDTQFVLGSSATHPHPLVTGYYSVHTSEAALEKGEAGIARLGAELRAAGVM</sequence>
<dbReference type="SUPFAM" id="SSF51182">
    <property type="entry name" value="RmlC-like cupins"/>
    <property type="match status" value="1"/>
</dbReference>
<evidence type="ECO:0000259" key="3">
    <source>
        <dbReference type="Pfam" id="PF02678"/>
    </source>
</evidence>
<comment type="similarity">
    <text evidence="1 2">Belongs to the pirin family.</text>
</comment>
<dbReference type="RefSeq" id="WP_379782505.1">
    <property type="nucleotide sequence ID" value="NZ_JBHSMU010000009.1"/>
</dbReference>
<evidence type="ECO:0000256" key="1">
    <source>
        <dbReference type="ARBA" id="ARBA00008416"/>
    </source>
</evidence>
<dbReference type="InterPro" id="IPR003829">
    <property type="entry name" value="Pirin_N_dom"/>
</dbReference>
<evidence type="ECO:0000256" key="2">
    <source>
        <dbReference type="RuleBase" id="RU003457"/>
    </source>
</evidence>
<organism evidence="4 5">
    <name type="scientific">Massilia niabensis</name>
    <dbReference type="NCBI Taxonomy" id="544910"/>
    <lineage>
        <taxon>Bacteria</taxon>
        <taxon>Pseudomonadati</taxon>
        <taxon>Pseudomonadota</taxon>
        <taxon>Betaproteobacteria</taxon>
        <taxon>Burkholderiales</taxon>
        <taxon>Oxalobacteraceae</taxon>
        <taxon>Telluria group</taxon>
        <taxon>Massilia</taxon>
    </lineage>
</organism>
<reference evidence="5" key="1">
    <citation type="journal article" date="2019" name="Int. J. Syst. Evol. Microbiol.">
        <title>The Global Catalogue of Microorganisms (GCM) 10K type strain sequencing project: providing services to taxonomists for standard genome sequencing and annotation.</title>
        <authorList>
            <consortium name="The Broad Institute Genomics Platform"/>
            <consortium name="The Broad Institute Genome Sequencing Center for Infectious Disease"/>
            <person name="Wu L."/>
            <person name="Ma J."/>
        </authorList>
    </citation>
    <scope>NUCLEOTIDE SEQUENCE [LARGE SCALE GENOMIC DNA]</scope>
    <source>
        <strain evidence="5">KACC 12649</strain>
    </source>
</reference>
<dbReference type="PIRSF" id="PIRSF006232">
    <property type="entry name" value="Pirin"/>
    <property type="match status" value="1"/>
</dbReference>
<protein>
    <submittedName>
        <fullName evidence="4">Pirin family protein</fullName>
    </submittedName>
</protein>
<accession>A0ABW0L2Z6</accession>
<feature type="domain" description="Pirin N-terminal" evidence="3">
    <location>
        <begin position="46"/>
        <end position="129"/>
    </location>
</feature>
<gene>
    <name evidence="4" type="ORF">ACFPN5_09535</name>
</gene>
<name>A0ABW0L2Z6_9BURK</name>
<dbReference type="InterPro" id="IPR014710">
    <property type="entry name" value="RmlC-like_jellyroll"/>
</dbReference>
<proteinExistence type="inferred from homology"/>
<dbReference type="PANTHER" id="PTHR13903">
    <property type="entry name" value="PIRIN-RELATED"/>
    <property type="match status" value="1"/>
</dbReference>
<dbReference type="PANTHER" id="PTHR13903:SF8">
    <property type="entry name" value="PIRIN"/>
    <property type="match status" value="1"/>
</dbReference>
<evidence type="ECO:0000313" key="5">
    <source>
        <dbReference type="Proteomes" id="UP001596050"/>
    </source>
</evidence>
<dbReference type="InterPro" id="IPR011051">
    <property type="entry name" value="RmlC_Cupin_sf"/>
</dbReference>
<evidence type="ECO:0000313" key="4">
    <source>
        <dbReference type="EMBL" id="MFC5460049.1"/>
    </source>
</evidence>